<proteinExistence type="predicted"/>
<keyword evidence="3" id="KW-1185">Reference proteome</keyword>
<comment type="caution">
    <text evidence="2">The sequence shown here is derived from an EMBL/GenBank/DDBJ whole genome shotgun (WGS) entry which is preliminary data.</text>
</comment>
<name>A0A4Z2H2C2_9TELE</name>
<protein>
    <submittedName>
        <fullName evidence="2">Uncharacterized protein</fullName>
    </submittedName>
</protein>
<evidence type="ECO:0000313" key="2">
    <source>
        <dbReference type="EMBL" id="TNN59936.1"/>
    </source>
</evidence>
<evidence type="ECO:0000256" key="1">
    <source>
        <dbReference type="SAM" id="MobiDB-lite"/>
    </source>
</evidence>
<dbReference type="Proteomes" id="UP000314294">
    <property type="component" value="Unassembled WGS sequence"/>
</dbReference>
<sequence length="131" mass="14590">MPFLANPKCITHEQPAYRGAAVLFRDSPYDENPSSAGGHKAAPGEWGSPDHRQTLEGVGGEHQREEEALRVAEVVEVAQDNQVKEAEEEERPCQVGDKEEEEAQTGALRKMMLVRHGRRTEPQLQLQTGTF</sequence>
<dbReference type="AlphaFoldDB" id="A0A4Z2H2C2"/>
<organism evidence="2 3">
    <name type="scientific">Liparis tanakae</name>
    <name type="common">Tanaka's snailfish</name>
    <dbReference type="NCBI Taxonomy" id="230148"/>
    <lineage>
        <taxon>Eukaryota</taxon>
        <taxon>Metazoa</taxon>
        <taxon>Chordata</taxon>
        <taxon>Craniata</taxon>
        <taxon>Vertebrata</taxon>
        <taxon>Euteleostomi</taxon>
        <taxon>Actinopterygii</taxon>
        <taxon>Neopterygii</taxon>
        <taxon>Teleostei</taxon>
        <taxon>Neoteleostei</taxon>
        <taxon>Acanthomorphata</taxon>
        <taxon>Eupercaria</taxon>
        <taxon>Perciformes</taxon>
        <taxon>Cottioidei</taxon>
        <taxon>Cottales</taxon>
        <taxon>Liparidae</taxon>
        <taxon>Liparis</taxon>
    </lineage>
</organism>
<feature type="region of interest" description="Disordered" evidence="1">
    <location>
        <begin position="80"/>
        <end position="105"/>
    </location>
</feature>
<evidence type="ECO:0000313" key="3">
    <source>
        <dbReference type="Proteomes" id="UP000314294"/>
    </source>
</evidence>
<gene>
    <name evidence="2" type="ORF">EYF80_029840</name>
</gene>
<feature type="compositionally biased region" description="Basic and acidic residues" evidence="1">
    <location>
        <begin position="48"/>
        <end position="62"/>
    </location>
</feature>
<accession>A0A4Z2H2C2</accession>
<reference evidence="2 3" key="1">
    <citation type="submission" date="2019-03" db="EMBL/GenBank/DDBJ databases">
        <title>First draft genome of Liparis tanakae, snailfish: a comprehensive survey of snailfish specific genes.</title>
        <authorList>
            <person name="Kim W."/>
            <person name="Song I."/>
            <person name="Jeong J.-H."/>
            <person name="Kim D."/>
            <person name="Kim S."/>
            <person name="Ryu S."/>
            <person name="Song J.Y."/>
            <person name="Lee S.K."/>
        </authorList>
    </citation>
    <scope>NUCLEOTIDE SEQUENCE [LARGE SCALE GENOMIC DNA]</scope>
    <source>
        <tissue evidence="2">Muscle</tissue>
    </source>
</reference>
<feature type="region of interest" description="Disordered" evidence="1">
    <location>
        <begin position="28"/>
        <end position="62"/>
    </location>
</feature>
<dbReference type="EMBL" id="SRLO01000344">
    <property type="protein sequence ID" value="TNN59936.1"/>
    <property type="molecule type" value="Genomic_DNA"/>
</dbReference>